<dbReference type="GO" id="GO:1990904">
    <property type="term" value="C:ribonucleoprotein complex"/>
    <property type="evidence" value="ECO:0007669"/>
    <property type="project" value="UniProtKB-KW"/>
</dbReference>
<keyword evidence="6 8" id="KW-0694">RNA-binding</keyword>
<keyword evidence="7" id="KW-0687">Ribonucleoprotein</keyword>
<evidence type="ECO:0000313" key="11">
    <source>
        <dbReference type="EMBL" id="KAJ3700030.1"/>
    </source>
</evidence>
<reference evidence="11 12" key="1">
    <citation type="journal article" date="2022" name="Cell">
        <title>Repeat-based holocentromeres influence genome architecture and karyotype evolution.</title>
        <authorList>
            <person name="Hofstatter P.G."/>
            <person name="Thangavel G."/>
            <person name="Lux T."/>
            <person name="Neumann P."/>
            <person name="Vondrak T."/>
            <person name="Novak P."/>
            <person name="Zhang M."/>
            <person name="Costa L."/>
            <person name="Castellani M."/>
            <person name="Scott A."/>
            <person name="Toegelov H."/>
            <person name="Fuchs J."/>
            <person name="Mata-Sucre Y."/>
            <person name="Dias Y."/>
            <person name="Vanzela A.L.L."/>
            <person name="Huettel B."/>
            <person name="Almeida C.C.S."/>
            <person name="Simkova H."/>
            <person name="Souza G."/>
            <person name="Pedrosa-Harand A."/>
            <person name="Macas J."/>
            <person name="Mayer K.F.X."/>
            <person name="Houben A."/>
            <person name="Marques A."/>
        </authorList>
    </citation>
    <scope>NUCLEOTIDE SEQUENCE [LARGE SCALE GENOMIC DNA]</scope>
    <source>
        <strain evidence="11">RhyTen1mFocal</strain>
    </source>
</reference>
<keyword evidence="12" id="KW-1185">Reference proteome</keyword>
<sequence>MATAATASSSLLAKTIPLAKPSQVRTLASSLSFPSKPFSLEKQLSVLASSCSVSPLFRSVRPFELGFVARVVFSDLEMEQEDGEGLDYGSEDSYVDDSEEEQGEEEVAEREEDPKLKLFVGNLPFSVDSSQLANVFGEAGDVEMVEVIYDKITGRSRGFGFVTMSTAEEAASAVEQFNGYMLEGRELTVRSGPAPPREESAPSRGFRGGARSDDGGFRGGARSDDGYRVYVGNLAWGVDNSALESLFSEQGKVLEAKVIYDRETGRSRGFGFVTYGTAQEVQDAISSLNGADLDGRTIRVSMAEARPSYSGRRF</sequence>
<dbReference type="InterPro" id="IPR000504">
    <property type="entry name" value="RRM_dom"/>
</dbReference>
<feature type="region of interest" description="Disordered" evidence="9">
    <location>
        <begin position="188"/>
        <end position="219"/>
    </location>
</feature>
<keyword evidence="4" id="KW-0507">mRNA processing</keyword>
<dbReference type="InterPro" id="IPR048289">
    <property type="entry name" value="RRM2_NsCP33-like"/>
</dbReference>
<evidence type="ECO:0000256" key="6">
    <source>
        <dbReference type="ARBA" id="ARBA00022884"/>
    </source>
</evidence>
<keyword evidence="3" id="KW-0934">Plastid</keyword>
<dbReference type="SUPFAM" id="SSF54928">
    <property type="entry name" value="RNA-binding domain, RBD"/>
    <property type="match status" value="2"/>
</dbReference>
<dbReference type="PANTHER" id="PTHR48025">
    <property type="entry name" value="OS02G0815200 PROTEIN"/>
    <property type="match status" value="1"/>
</dbReference>
<evidence type="ECO:0000313" key="12">
    <source>
        <dbReference type="Proteomes" id="UP001210211"/>
    </source>
</evidence>
<dbReference type="GO" id="GO:0009535">
    <property type="term" value="C:chloroplast thylakoid membrane"/>
    <property type="evidence" value="ECO:0007669"/>
    <property type="project" value="TreeGrafter"/>
</dbReference>
<feature type="region of interest" description="Disordered" evidence="9">
    <location>
        <begin position="81"/>
        <end position="113"/>
    </location>
</feature>
<keyword evidence="2" id="KW-0150">Chloroplast</keyword>
<dbReference type="CDD" id="cd21608">
    <property type="entry name" value="RRM2_NsCP33_like"/>
    <property type="match status" value="1"/>
</dbReference>
<organism evidence="11 12">
    <name type="scientific">Rhynchospora tenuis</name>
    <dbReference type="NCBI Taxonomy" id="198213"/>
    <lineage>
        <taxon>Eukaryota</taxon>
        <taxon>Viridiplantae</taxon>
        <taxon>Streptophyta</taxon>
        <taxon>Embryophyta</taxon>
        <taxon>Tracheophyta</taxon>
        <taxon>Spermatophyta</taxon>
        <taxon>Magnoliopsida</taxon>
        <taxon>Liliopsida</taxon>
        <taxon>Poales</taxon>
        <taxon>Cyperaceae</taxon>
        <taxon>Cyperoideae</taxon>
        <taxon>Rhynchosporeae</taxon>
        <taxon>Rhynchospora</taxon>
    </lineage>
</organism>
<accession>A0AAD6ET60</accession>
<dbReference type="GO" id="GO:0006397">
    <property type="term" value="P:mRNA processing"/>
    <property type="evidence" value="ECO:0007669"/>
    <property type="project" value="UniProtKB-KW"/>
</dbReference>
<feature type="compositionally biased region" description="Basic and acidic residues" evidence="9">
    <location>
        <begin position="210"/>
        <end position="219"/>
    </location>
</feature>
<dbReference type="Pfam" id="PF00076">
    <property type="entry name" value="RRM_1"/>
    <property type="match status" value="2"/>
</dbReference>
<evidence type="ECO:0000256" key="8">
    <source>
        <dbReference type="PROSITE-ProRule" id="PRU00176"/>
    </source>
</evidence>
<evidence type="ECO:0000256" key="9">
    <source>
        <dbReference type="SAM" id="MobiDB-lite"/>
    </source>
</evidence>
<dbReference type="AlphaFoldDB" id="A0AAD6ET60"/>
<dbReference type="InterPro" id="IPR035979">
    <property type="entry name" value="RBD_domain_sf"/>
</dbReference>
<evidence type="ECO:0000256" key="2">
    <source>
        <dbReference type="ARBA" id="ARBA00022528"/>
    </source>
</evidence>
<dbReference type="GO" id="GO:0003729">
    <property type="term" value="F:mRNA binding"/>
    <property type="evidence" value="ECO:0007669"/>
    <property type="project" value="TreeGrafter"/>
</dbReference>
<dbReference type="GO" id="GO:1901259">
    <property type="term" value="P:chloroplast rRNA processing"/>
    <property type="evidence" value="ECO:0007669"/>
    <property type="project" value="TreeGrafter"/>
</dbReference>
<feature type="compositionally biased region" description="Acidic residues" evidence="9">
    <location>
        <begin position="81"/>
        <end position="111"/>
    </location>
</feature>
<dbReference type="InterPro" id="IPR050502">
    <property type="entry name" value="Euk_RNA-bind_prot"/>
</dbReference>
<feature type="domain" description="RRM" evidence="10">
    <location>
        <begin position="116"/>
        <end position="194"/>
    </location>
</feature>
<proteinExistence type="predicted"/>
<protein>
    <recommendedName>
        <fullName evidence="10">RRM domain-containing protein</fullName>
    </recommendedName>
</protein>
<dbReference type="PROSITE" id="PS50102">
    <property type="entry name" value="RRM"/>
    <property type="match status" value="2"/>
</dbReference>
<dbReference type="PANTHER" id="PTHR48025:SF1">
    <property type="entry name" value="RRM DOMAIN-CONTAINING PROTEIN"/>
    <property type="match status" value="1"/>
</dbReference>
<dbReference type="InterPro" id="IPR012677">
    <property type="entry name" value="Nucleotide-bd_a/b_plait_sf"/>
</dbReference>
<dbReference type="Proteomes" id="UP001210211">
    <property type="component" value="Unassembled WGS sequence"/>
</dbReference>
<evidence type="ECO:0000256" key="4">
    <source>
        <dbReference type="ARBA" id="ARBA00022664"/>
    </source>
</evidence>
<dbReference type="SMART" id="SM00360">
    <property type="entry name" value="RRM"/>
    <property type="match status" value="2"/>
</dbReference>
<evidence type="ECO:0000256" key="5">
    <source>
        <dbReference type="ARBA" id="ARBA00022737"/>
    </source>
</evidence>
<dbReference type="Gene3D" id="3.30.70.330">
    <property type="match status" value="2"/>
</dbReference>
<keyword evidence="5" id="KW-0677">Repeat</keyword>
<evidence type="ECO:0000256" key="3">
    <source>
        <dbReference type="ARBA" id="ARBA00022640"/>
    </source>
</evidence>
<gene>
    <name evidence="11" type="ORF">LUZ61_003735</name>
</gene>
<dbReference type="EMBL" id="JAMRDG010000001">
    <property type="protein sequence ID" value="KAJ3700030.1"/>
    <property type="molecule type" value="Genomic_DNA"/>
</dbReference>
<name>A0AAD6ET60_9POAL</name>
<feature type="domain" description="RRM" evidence="10">
    <location>
        <begin position="227"/>
        <end position="305"/>
    </location>
</feature>
<evidence type="ECO:0000256" key="1">
    <source>
        <dbReference type="ARBA" id="ARBA00004229"/>
    </source>
</evidence>
<evidence type="ECO:0000256" key="7">
    <source>
        <dbReference type="ARBA" id="ARBA00023274"/>
    </source>
</evidence>
<evidence type="ECO:0000259" key="10">
    <source>
        <dbReference type="PROSITE" id="PS50102"/>
    </source>
</evidence>
<comment type="caution">
    <text evidence="11">The sequence shown here is derived from an EMBL/GenBank/DDBJ whole genome shotgun (WGS) entry which is preliminary data.</text>
</comment>
<comment type="subcellular location">
    <subcellularLocation>
        <location evidence="1">Plastid</location>
        <location evidence="1">Chloroplast</location>
    </subcellularLocation>
</comment>